<sequence length="155" mass="17163">MLSEFLFKRPGQALSRLPAVPDSEVPHRLSDFAFFACRVLSWHCSEAKGALSEARDATPRHSPLVIRHSGGRACRNKATRVETRTVMEWLHSTGNAPPAPFSPFSHFSRIRSPAAKDQENCGAKYATNASAQSVEFQKLKPDDTVNVALCSDRRL</sequence>
<evidence type="ECO:0000313" key="2">
    <source>
        <dbReference type="Proteomes" id="UP001283361"/>
    </source>
</evidence>
<comment type="caution">
    <text evidence="1">The sequence shown here is derived from an EMBL/GenBank/DDBJ whole genome shotgun (WGS) entry which is preliminary data.</text>
</comment>
<gene>
    <name evidence="1" type="ORF">RRG08_025907</name>
</gene>
<keyword evidence="2" id="KW-1185">Reference proteome</keyword>
<reference evidence="1" key="1">
    <citation type="journal article" date="2023" name="G3 (Bethesda)">
        <title>A reference genome for the long-term kleptoplast-retaining sea slug Elysia crispata morphotype clarki.</title>
        <authorList>
            <person name="Eastman K.E."/>
            <person name="Pendleton A.L."/>
            <person name="Shaikh M.A."/>
            <person name="Suttiyut T."/>
            <person name="Ogas R."/>
            <person name="Tomko P."/>
            <person name="Gavelis G."/>
            <person name="Widhalm J.R."/>
            <person name="Wisecaver J.H."/>
        </authorList>
    </citation>
    <scope>NUCLEOTIDE SEQUENCE</scope>
    <source>
        <strain evidence="1">ECLA1</strain>
    </source>
</reference>
<organism evidence="1 2">
    <name type="scientific">Elysia crispata</name>
    <name type="common">lettuce slug</name>
    <dbReference type="NCBI Taxonomy" id="231223"/>
    <lineage>
        <taxon>Eukaryota</taxon>
        <taxon>Metazoa</taxon>
        <taxon>Spiralia</taxon>
        <taxon>Lophotrochozoa</taxon>
        <taxon>Mollusca</taxon>
        <taxon>Gastropoda</taxon>
        <taxon>Heterobranchia</taxon>
        <taxon>Euthyneura</taxon>
        <taxon>Panpulmonata</taxon>
        <taxon>Sacoglossa</taxon>
        <taxon>Placobranchoidea</taxon>
        <taxon>Plakobranchidae</taxon>
        <taxon>Elysia</taxon>
    </lineage>
</organism>
<name>A0AAE1DYC4_9GAST</name>
<dbReference type="EMBL" id="JAWDGP010001852">
    <property type="protein sequence ID" value="KAK3787576.1"/>
    <property type="molecule type" value="Genomic_DNA"/>
</dbReference>
<protein>
    <submittedName>
        <fullName evidence="1">Uncharacterized protein</fullName>
    </submittedName>
</protein>
<dbReference type="Proteomes" id="UP001283361">
    <property type="component" value="Unassembled WGS sequence"/>
</dbReference>
<proteinExistence type="predicted"/>
<dbReference type="AlphaFoldDB" id="A0AAE1DYC4"/>
<accession>A0AAE1DYC4</accession>
<evidence type="ECO:0000313" key="1">
    <source>
        <dbReference type="EMBL" id="KAK3787576.1"/>
    </source>
</evidence>